<gene>
    <name evidence="2" type="ORF">IE980_05155</name>
</gene>
<name>A0A927HYB9_KLEPN</name>
<comment type="caution">
    <text evidence="2">The sequence shown here is derived from an EMBL/GenBank/DDBJ whole genome shotgun (WGS) entry which is preliminary data.</text>
</comment>
<sequence length="67" mass="7270">MGLYTLGEEVPRDNSIFLLAEGIISVLIVAFGVLIYFLSLRDAWLNGKKNAMRGSPSTACVSSTRCC</sequence>
<keyword evidence="1" id="KW-0812">Transmembrane</keyword>
<feature type="transmembrane region" description="Helical" evidence="1">
    <location>
        <begin position="16"/>
        <end position="39"/>
    </location>
</feature>
<reference evidence="2" key="1">
    <citation type="submission" date="2020-07" db="EMBL/GenBank/DDBJ databases">
        <title>Clinical and genomic characterization of carbapenemase-producing Enterobacterales causing secondary infections during the COVID-19 crisis at a New York City hospital.</title>
        <authorList>
            <person name="Gomez-Simmonds A."/>
            <person name="Annavajhala M.K."/>
            <person name="Uhlemann A.-C."/>
        </authorList>
    </citation>
    <scope>NUCLEOTIDE SEQUENCE</scope>
    <source>
        <strain evidence="2">KP1828</strain>
    </source>
</reference>
<proteinExistence type="predicted"/>
<organism evidence="2 3">
    <name type="scientific">Klebsiella pneumoniae</name>
    <dbReference type="NCBI Taxonomy" id="573"/>
    <lineage>
        <taxon>Bacteria</taxon>
        <taxon>Pseudomonadati</taxon>
        <taxon>Pseudomonadota</taxon>
        <taxon>Gammaproteobacteria</taxon>
        <taxon>Enterobacterales</taxon>
        <taxon>Enterobacteriaceae</taxon>
        <taxon>Klebsiella/Raoultella group</taxon>
        <taxon>Klebsiella</taxon>
        <taxon>Klebsiella pneumoniae complex</taxon>
    </lineage>
</organism>
<dbReference type="AlphaFoldDB" id="A0A927HYB9"/>
<accession>A0A927HYB9</accession>
<keyword evidence="1" id="KW-1133">Transmembrane helix</keyword>
<dbReference type="Proteomes" id="UP000623974">
    <property type="component" value="Unassembled WGS sequence"/>
</dbReference>
<dbReference type="EMBL" id="JACXSX010000001">
    <property type="protein sequence ID" value="MBD3743602.1"/>
    <property type="molecule type" value="Genomic_DNA"/>
</dbReference>
<evidence type="ECO:0000313" key="3">
    <source>
        <dbReference type="Proteomes" id="UP000623974"/>
    </source>
</evidence>
<keyword evidence="1" id="KW-0472">Membrane</keyword>
<evidence type="ECO:0000256" key="1">
    <source>
        <dbReference type="SAM" id="Phobius"/>
    </source>
</evidence>
<evidence type="ECO:0000313" key="2">
    <source>
        <dbReference type="EMBL" id="MBD3743602.1"/>
    </source>
</evidence>
<protein>
    <submittedName>
        <fullName evidence="2">Uncharacterized protein</fullName>
    </submittedName>
</protein>